<organism evidence="8 9">
    <name type="scientific">Knoellia sinensis KCTC 19936</name>
    <dbReference type="NCBI Taxonomy" id="1385520"/>
    <lineage>
        <taxon>Bacteria</taxon>
        <taxon>Bacillati</taxon>
        <taxon>Actinomycetota</taxon>
        <taxon>Actinomycetes</taxon>
        <taxon>Micrococcales</taxon>
        <taxon>Intrasporangiaceae</taxon>
        <taxon>Knoellia</taxon>
    </lineage>
</organism>
<dbReference type="GO" id="GO:0005886">
    <property type="term" value="C:plasma membrane"/>
    <property type="evidence" value="ECO:0007669"/>
    <property type="project" value="UniProtKB-SubCell"/>
</dbReference>
<reference evidence="8 9" key="1">
    <citation type="submission" date="2013-08" db="EMBL/GenBank/DDBJ databases">
        <title>The genome sequence of Knoellia sinensis.</title>
        <authorList>
            <person name="Zhu W."/>
            <person name="Wang G."/>
        </authorList>
    </citation>
    <scope>NUCLEOTIDE SEQUENCE [LARGE SCALE GENOMIC DNA]</scope>
    <source>
        <strain evidence="8 9">KCTC 19936</strain>
    </source>
</reference>
<accession>A0A0A0JAG4</accession>
<dbReference type="Pfam" id="PF03994">
    <property type="entry name" value="DUF350"/>
    <property type="match status" value="1"/>
</dbReference>
<gene>
    <name evidence="8" type="ORF">N802_08330</name>
</gene>
<dbReference type="eggNOG" id="COG3766">
    <property type="taxonomic scope" value="Bacteria"/>
</dbReference>
<evidence type="ECO:0000313" key="8">
    <source>
        <dbReference type="EMBL" id="KGN33804.1"/>
    </source>
</evidence>
<dbReference type="Proteomes" id="UP000030002">
    <property type="component" value="Unassembled WGS sequence"/>
</dbReference>
<protein>
    <submittedName>
        <fullName evidence="8">Membrane protein</fullName>
    </submittedName>
</protein>
<dbReference type="RefSeq" id="WP_245613840.1">
    <property type="nucleotide sequence ID" value="NZ_AVPJ01000003.1"/>
</dbReference>
<evidence type="ECO:0000256" key="7">
    <source>
        <dbReference type="SAM" id="Phobius"/>
    </source>
</evidence>
<comment type="subcellular location">
    <subcellularLocation>
        <location evidence="1">Cell membrane</location>
        <topology evidence="1">Multi-pass membrane protein</topology>
    </subcellularLocation>
</comment>
<evidence type="ECO:0000256" key="5">
    <source>
        <dbReference type="ARBA" id="ARBA00022989"/>
    </source>
</evidence>
<comment type="caution">
    <text evidence="8">The sequence shown here is derived from an EMBL/GenBank/DDBJ whole genome shotgun (WGS) entry which is preliminary data.</text>
</comment>
<keyword evidence="3" id="KW-1003">Cell membrane</keyword>
<evidence type="ECO:0000256" key="2">
    <source>
        <dbReference type="ARBA" id="ARBA00005779"/>
    </source>
</evidence>
<sequence length="143" mass="14565">MMDAGDLLYDAGAIAAFGAIGLLLMAAGYGVVDALTPGSLRELIWDKRNNNAAVLLASNMLAVAIIVVTAIRSSYDGLAEGLISTGVYGLIGLALMAVCFLVIDAFTPGRLGDLVTDHERHPAAIVGASSHISVALIVAAAIS</sequence>
<feature type="transmembrane region" description="Helical" evidence="7">
    <location>
        <begin position="7"/>
        <end position="32"/>
    </location>
</feature>
<evidence type="ECO:0000256" key="1">
    <source>
        <dbReference type="ARBA" id="ARBA00004651"/>
    </source>
</evidence>
<name>A0A0A0JAG4_9MICO</name>
<dbReference type="STRING" id="1385520.N802_08330"/>
<comment type="similarity">
    <text evidence="2">Belongs to the UPF0719 family.</text>
</comment>
<dbReference type="PANTHER" id="PTHR40043:SF1">
    <property type="entry name" value="UPF0719 INNER MEMBRANE PROTEIN YJFL"/>
    <property type="match status" value="1"/>
</dbReference>
<evidence type="ECO:0000313" key="9">
    <source>
        <dbReference type="Proteomes" id="UP000030002"/>
    </source>
</evidence>
<keyword evidence="6 7" id="KW-0472">Membrane</keyword>
<keyword evidence="4 7" id="KW-0812">Transmembrane</keyword>
<feature type="transmembrane region" description="Helical" evidence="7">
    <location>
        <begin position="123"/>
        <end position="142"/>
    </location>
</feature>
<dbReference type="AlphaFoldDB" id="A0A0A0JAG4"/>
<dbReference type="EMBL" id="AVPJ01000003">
    <property type="protein sequence ID" value="KGN33804.1"/>
    <property type="molecule type" value="Genomic_DNA"/>
</dbReference>
<evidence type="ECO:0000256" key="3">
    <source>
        <dbReference type="ARBA" id="ARBA00022475"/>
    </source>
</evidence>
<dbReference type="InterPro" id="IPR007140">
    <property type="entry name" value="DUF350"/>
</dbReference>
<dbReference type="PANTHER" id="PTHR40043">
    <property type="entry name" value="UPF0719 INNER MEMBRANE PROTEIN YJFL"/>
    <property type="match status" value="1"/>
</dbReference>
<proteinExistence type="inferred from homology"/>
<evidence type="ECO:0000256" key="6">
    <source>
        <dbReference type="ARBA" id="ARBA00023136"/>
    </source>
</evidence>
<evidence type="ECO:0000256" key="4">
    <source>
        <dbReference type="ARBA" id="ARBA00022692"/>
    </source>
</evidence>
<feature type="transmembrane region" description="Helical" evidence="7">
    <location>
        <begin position="52"/>
        <end position="71"/>
    </location>
</feature>
<keyword evidence="5 7" id="KW-1133">Transmembrane helix</keyword>
<keyword evidence="9" id="KW-1185">Reference proteome</keyword>
<feature type="transmembrane region" description="Helical" evidence="7">
    <location>
        <begin position="83"/>
        <end position="103"/>
    </location>
</feature>